<evidence type="ECO:0000313" key="4">
    <source>
        <dbReference type="EMBL" id="KAJ3647369.1"/>
    </source>
</evidence>
<keyword evidence="2" id="KW-0732">Signal</keyword>
<feature type="chain" id="PRO_5041338956" description="Nose resistant-to-fluoxetine protein N-terminal domain-containing protein" evidence="2">
    <location>
        <begin position="17"/>
        <end position="554"/>
    </location>
</feature>
<evidence type="ECO:0000256" key="1">
    <source>
        <dbReference type="SAM" id="Phobius"/>
    </source>
</evidence>
<protein>
    <recommendedName>
        <fullName evidence="3">Nose resistant-to-fluoxetine protein N-terminal domain-containing protein</fullName>
    </recommendedName>
</protein>
<dbReference type="EMBL" id="JALNTZ010000006">
    <property type="protein sequence ID" value="KAJ3647369.1"/>
    <property type="molecule type" value="Genomic_DNA"/>
</dbReference>
<dbReference type="InterPro" id="IPR006621">
    <property type="entry name" value="Nose-resist-to-fluoxetine_N"/>
</dbReference>
<feature type="transmembrane region" description="Helical" evidence="1">
    <location>
        <begin position="516"/>
        <end position="538"/>
    </location>
</feature>
<dbReference type="Pfam" id="PF01757">
    <property type="entry name" value="Acyl_transf_3"/>
    <property type="match status" value="1"/>
</dbReference>
<feature type="transmembrane region" description="Helical" evidence="1">
    <location>
        <begin position="444"/>
        <end position="468"/>
    </location>
</feature>
<feature type="transmembrane region" description="Helical" evidence="1">
    <location>
        <begin position="304"/>
        <end position="324"/>
    </location>
</feature>
<sequence>MKTALVLFLVISLAQCKVPLSLVKFQAIKFVTASNISEECAADLSLLISDLFGLKMWALKMFDATGKINAGMSNGNLHFFGDFDLCLSIKENTKTRTIEGKYCTALMRVNDEILDQAKRLLNLQYVLNFPSVFRIFSMYTNLKKLLDKAETKKLSCVSGIKVISSLWIILVHTVLIASLIAKNLVYAFAEWRYTPIGMVMWSGPYGVDTFFALSGLLVTYTYLKNCQNSSIGLLEFYSKRLLRLMPTMTGLITIQSSLLKLFLDGPNGQILLKISVDNCRDNWPSMLFFTFNFMKDAKCASNHIWYLSSDTQMYFLAPIFLFFITKHPRKVIAGMTVTFLFAVGYSVAVTFIKKLGFTIFDWNCDFEHYLSLSTIHRVPSWLTGVFCGYLLQFKNVKIPRNLNNCLLFVSLLSMILLILNQVSLLDEEYNVYRAALWNGLARPMWSLALCYIIFSCATGHGGIINSFLSHYVFRVLSELTFSIYLLHAVFLAGILGNTRQSVFFNNRQILLNLVEVYMYCLPASLLAYLAFEAPFLSLKDYTSRRRKVMAEKSS</sequence>
<dbReference type="GO" id="GO:0016747">
    <property type="term" value="F:acyltransferase activity, transferring groups other than amino-acyl groups"/>
    <property type="evidence" value="ECO:0007669"/>
    <property type="project" value="InterPro"/>
</dbReference>
<feature type="domain" description="Nose resistant-to-fluoxetine protein N-terminal" evidence="3">
    <location>
        <begin position="37"/>
        <end position="164"/>
    </location>
</feature>
<feature type="transmembrane region" description="Helical" evidence="1">
    <location>
        <begin position="244"/>
        <end position="263"/>
    </location>
</feature>
<keyword evidence="1" id="KW-0812">Transmembrane</keyword>
<organism evidence="4 5">
    <name type="scientific">Zophobas morio</name>
    <dbReference type="NCBI Taxonomy" id="2755281"/>
    <lineage>
        <taxon>Eukaryota</taxon>
        <taxon>Metazoa</taxon>
        <taxon>Ecdysozoa</taxon>
        <taxon>Arthropoda</taxon>
        <taxon>Hexapoda</taxon>
        <taxon>Insecta</taxon>
        <taxon>Pterygota</taxon>
        <taxon>Neoptera</taxon>
        <taxon>Endopterygota</taxon>
        <taxon>Coleoptera</taxon>
        <taxon>Polyphaga</taxon>
        <taxon>Cucujiformia</taxon>
        <taxon>Tenebrionidae</taxon>
        <taxon>Zophobas</taxon>
    </lineage>
</organism>
<feature type="signal peptide" evidence="2">
    <location>
        <begin position="1"/>
        <end position="16"/>
    </location>
</feature>
<dbReference type="InterPro" id="IPR002656">
    <property type="entry name" value="Acyl_transf_3_dom"/>
</dbReference>
<dbReference type="Proteomes" id="UP001168821">
    <property type="component" value="Unassembled WGS sequence"/>
</dbReference>
<dbReference type="Pfam" id="PF20146">
    <property type="entry name" value="NRF"/>
    <property type="match status" value="1"/>
</dbReference>
<evidence type="ECO:0000313" key="5">
    <source>
        <dbReference type="Proteomes" id="UP001168821"/>
    </source>
</evidence>
<dbReference type="InterPro" id="IPR052728">
    <property type="entry name" value="O2_lipid_transport_reg"/>
</dbReference>
<keyword evidence="5" id="KW-1185">Reference proteome</keyword>
<dbReference type="PANTHER" id="PTHR11161:SF72">
    <property type="entry name" value="FI21449P1"/>
    <property type="match status" value="1"/>
</dbReference>
<feature type="transmembrane region" description="Helical" evidence="1">
    <location>
        <begin position="372"/>
        <end position="393"/>
    </location>
</feature>
<keyword evidence="1" id="KW-0472">Membrane</keyword>
<keyword evidence="1" id="KW-1133">Transmembrane helix</keyword>
<dbReference type="PANTHER" id="PTHR11161">
    <property type="entry name" value="O-ACYLTRANSFERASE"/>
    <property type="match status" value="1"/>
</dbReference>
<feature type="transmembrane region" description="Helical" evidence="1">
    <location>
        <begin position="405"/>
        <end position="424"/>
    </location>
</feature>
<feature type="transmembrane region" description="Helical" evidence="1">
    <location>
        <begin position="475"/>
        <end position="496"/>
    </location>
</feature>
<feature type="transmembrane region" description="Helical" evidence="1">
    <location>
        <begin position="205"/>
        <end position="223"/>
    </location>
</feature>
<evidence type="ECO:0000259" key="3">
    <source>
        <dbReference type="SMART" id="SM00703"/>
    </source>
</evidence>
<name>A0AA38I5J3_9CUCU</name>
<reference evidence="4" key="1">
    <citation type="journal article" date="2023" name="G3 (Bethesda)">
        <title>Whole genome assemblies of Zophobas morio and Tenebrio molitor.</title>
        <authorList>
            <person name="Kaur S."/>
            <person name="Stinson S.A."/>
            <person name="diCenzo G.C."/>
        </authorList>
    </citation>
    <scope>NUCLEOTIDE SEQUENCE</scope>
    <source>
        <strain evidence="4">QUZm001</strain>
    </source>
</reference>
<dbReference type="SMART" id="SM00703">
    <property type="entry name" value="NRF"/>
    <property type="match status" value="1"/>
</dbReference>
<evidence type="ECO:0000256" key="2">
    <source>
        <dbReference type="SAM" id="SignalP"/>
    </source>
</evidence>
<accession>A0AA38I5J3</accession>
<feature type="transmembrane region" description="Helical" evidence="1">
    <location>
        <begin position="331"/>
        <end position="352"/>
    </location>
</feature>
<dbReference type="AlphaFoldDB" id="A0AA38I5J3"/>
<comment type="caution">
    <text evidence="4">The sequence shown here is derived from an EMBL/GenBank/DDBJ whole genome shotgun (WGS) entry which is preliminary data.</text>
</comment>
<feature type="transmembrane region" description="Helical" evidence="1">
    <location>
        <begin position="162"/>
        <end position="185"/>
    </location>
</feature>
<proteinExistence type="predicted"/>
<gene>
    <name evidence="4" type="ORF">Zmor_019248</name>
</gene>